<protein>
    <submittedName>
        <fullName evidence="2">Transposase</fullName>
    </submittedName>
</protein>
<dbReference type="Proteomes" id="UP000823618">
    <property type="component" value="Unassembled WGS sequence"/>
</dbReference>
<dbReference type="EMBL" id="JADIML010000237">
    <property type="protein sequence ID" value="MBO8463970.1"/>
    <property type="molecule type" value="Genomic_DNA"/>
</dbReference>
<evidence type="ECO:0000259" key="1">
    <source>
        <dbReference type="Pfam" id="PF04986"/>
    </source>
</evidence>
<dbReference type="AlphaFoldDB" id="A0A9D9N8I8"/>
<gene>
    <name evidence="2" type="ORF">IAC13_08575</name>
</gene>
<evidence type="ECO:0000313" key="2">
    <source>
        <dbReference type="EMBL" id="MBO8463970.1"/>
    </source>
</evidence>
<reference evidence="2" key="1">
    <citation type="submission" date="2020-10" db="EMBL/GenBank/DDBJ databases">
        <authorList>
            <person name="Gilroy R."/>
        </authorList>
    </citation>
    <scope>NUCLEOTIDE SEQUENCE</scope>
    <source>
        <strain evidence="2">E3-2379</strain>
    </source>
</reference>
<organism evidence="2 3">
    <name type="scientific">Candidatus Scybalomonas excrementavium</name>
    <dbReference type="NCBI Taxonomy" id="2840943"/>
    <lineage>
        <taxon>Bacteria</taxon>
        <taxon>Bacillati</taxon>
        <taxon>Bacillota</taxon>
        <taxon>Clostridia</taxon>
        <taxon>Lachnospirales</taxon>
        <taxon>Lachnospiraceae</taxon>
        <taxon>Lachnospiraceae incertae sedis</taxon>
        <taxon>Candidatus Scybalomonas</taxon>
    </lineage>
</organism>
<evidence type="ECO:0000313" key="3">
    <source>
        <dbReference type="Proteomes" id="UP000823618"/>
    </source>
</evidence>
<dbReference type="InterPro" id="IPR007069">
    <property type="entry name" value="Transposase_32"/>
</dbReference>
<reference evidence="2" key="2">
    <citation type="journal article" date="2021" name="PeerJ">
        <title>Extensive microbial diversity within the chicken gut microbiome revealed by metagenomics and culture.</title>
        <authorList>
            <person name="Gilroy R."/>
            <person name="Ravi A."/>
            <person name="Getino M."/>
            <person name="Pursley I."/>
            <person name="Horton D.L."/>
            <person name="Alikhan N.F."/>
            <person name="Baker D."/>
            <person name="Gharbi K."/>
            <person name="Hall N."/>
            <person name="Watson M."/>
            <person name="Adriaenssens E.M."/>
            <person name="Foster-Nyarko E."/>
            <person name="Jarju S."/>
            <person name="Secka A."/>
            <person name="Antonio M."/>
            <person name="Oren A."/>
            <person name="Chaudhuri R.R."/>
            <person name="La Ragione R."/>
            <person name="Hildebrand F."/>
            <person name="Pallen M.J."/>
        </authorList>
    </citation>
    <scope>NUCLEOTIDE SEQUENCE</scope>
    <source>
        <strain evidence="2">E3-2379</strain>
    </source>
</reference>
<dbReference type="GO" id="GO:0004803">
    <property type="term" value="F:transposase activity"/>
    <property type="evidence" value="ECO:0007669"/>
    <property type="project" value="InterPro"/>
</dbReference>
<dbReference type="Pfam" id="PF04986">
    <property type="entry name" value="Y2_Tnp"/>
    <property type="match status" value="1"/>
</dbReference>
<sequence length="68" mass="7899">MKSNSCTSDKTIKYITRYLGHPVIASSRIDDYDGDFVTFHYKRHGEVPLDSFVMPFFISILSYTIFLI</sequence>
<name>A0A9D9N8I8_9FIRM</name>
<proteinExistence type="predicted"/>
<dbReference type="GO" id="GO:0006313">
    <property type="term" value="P:DNA transposition"/>
    <property type="evidence" value="ECO:0007669"/>
    <property type="project" value="InterPro"/>
</dbReference>
<comment type="caution">
    <text evidence="2">The sequence shown here is derived from an EMBL/GenBank/DDBJ whole genome shotgun (WGS) entry which is preliminary data.</text>
</comment>
<accession>A0A9D9N8I8</accession>
<dbReference type="GO" id="GO:0003677">
    <property type="term" value="F:DNA binding"/>
    <property type="evidence" value="ECO:0007669"/>
    <property type="project" value="InterPro"/>
</dbReference>
<feature type="domain" description="Transposase IS801/IS1294" evidence="1">
    <location>
        <begin position="8"/>
        <end position="45"/>
    </location>
</feature>